<comment type="caution">
    <text evidence="1">The sequence shown here is derived from an EMBL/GenBank/DDBJ whole genome shotgun (WGS) entry which is preliminary data.</text>
</comment>
<proteinExistence type="predicted"/>
<dbReference type="AlphaFoldDB" id="A0A1C0YUW8"/>
<organism evidence="1 2">
    <name type="scientific">Caryophanon latum</name>
    <dbReference type="NCBI Taxonomy" id="33977"/>
    <lineage>
        <taxon>Bacteria</taxon>
        <taxon>Bacillati</taxon>
        <taxon>Bacillota</taxon>
        <taxon>Bacilli</taxon>
        <taxon>Bacillales</taxon>
        <taxon>Caryophanaceae</taxon>
        <taxon>Caryophanon</taxon>
    </lineage>
</organism>
<accession>A0A1C0YUW8</accession>
<keyword evidence="2" id="KW-1185">Reference proteome</keyword>
<dbReference type="Proteomes" id="UP000093482">
    <property type="component" value="Unassembled WGS sequence"/>
</dbReference>
<evidence type="ECO:0000313" key="2">
    <source>
        <dbReference type="Proteomes" id="UP000093482"/>
    </source>
</evidence>
<name>A0A1C0YUW8_9BACL</name>
<evidence type="ECO:0008006" key="3">
    <source>
        <dbReference type="Google" id="ProtNLM"/>
    </source>
</evidence>
<sequence>MTQSSNLLICFDESGKNSRDPIQLMGALSVPYNIYQHPNYQAFHDLNKEYSYHWKNYGGDSKSRNGIIKLFELATGLVDYMNFNLLILIFPF</sequence>
<gene>
    <name evidence="1" type="ORF">A6K76_10325</name>
</gene>
<dbReference type="RefSeq" id="WP_066463899.1">
    <property type="nucleotide sequence ID" value="NZ_MATO01000032.1"/>
</dbReference>
<reference evidence="1 2" key="1">
    <citation type="submission" date="2016-07" db="EMBL/GenBank/DDBJ databases">
        <title>Caryophanon latum genome sequencing.</title>
        <authorList>
            <person name="Verma A."/>
            <person name="Pal Y."/>
            <person name="Krishnamurthi S."/>
        </authorList>
    </citation>
    <scope>NUCLEOTIDE SEQUENCE [LARGE SCALE GENOMIC DNA]</scope>
    <source>
        <strain evidence="1 2">DSM 14151</strain>
    </source>
</reference>
<dbReference type="EMBL" id="MATO01000032">
    <property type="protein sequence ID" value="OCS90960.1"/>
    <property type="molecule type" value="Genomic_DNA"/>
</dbReference>
<protein>
    <recommendedName>
        <fullName evidence="3">DUF3800 domain-containing protein</fullName>
    </recommendedName>
</protein>
<dbReference type="OrthoDB" id="2567918at2"/>
<evidence type="ECO:0000313" key="1">
    <source>
        <dbReference type="EMBL" id="OCS90960.1"/>
    </source>
</evidence>